<feature type="chain" id="PRO_5037722521" description="Toxin-antitoxin system YwqK family antitoxin" evidence="1">
    <location>
        <begin position="20"/>
        <end position="139"/>
    </location>
</feature>
<name>A0A972JIN7_9FLAO</name>
<organism evidence="2 3">
    <name type="scientific">Flavobacterium silvaticum</name>
    <dbReference type="NCBI Taxonomy" id="1852020"/>
    <lineage>
        <taxon>Bacteria</taxon>
        <taxon>Pseudomonadati</taxon>
        <taxon>Bacteroidota</taxon>
        <taxon>Flavobacteriia</taxon>
        <taxon>Flavobacteriales</taxon>
        <taxon>Flavobacteriaceae</taxon>
        <taxon>Flavobacterium</taxon>
    </lineage>
</organism>
<reference evidence="2" key="1">
    <citation type="submission" date="2020-02" db="EMBL/GenBank/DDBJ databases">
        <title>Flavobacterium sp. genome.</title>
        <authorList>
            <person name="Jung H.S."/>
            <person name="Baek J.H."/>
            <person name="Jeon C.O."/>
        </authorList>
    </citation>
    <scope>NUCLEOTIDE SEQUENCE</scope>
    <source>
        <strain evidence="2">SE-s28</strain>
    </source>
</reference>
<comment type="caution">
    <text evidence="2">The sequence shown here is derived from an EMBL/GenBank/DDBJ whole genome shotgun (WGS) entry which is preliminary data.</text>
</comment>
<dbReference type="PROSITE" id="PS51257">
    <property type="entry name" value="PROKAR_LIPOPROTEIN"/>
    <property type="match status" value="1"/>
</dbReference>
<gene>
    <name evidence="2" type="ORF">G6047_10535</name>
</gene>
<keyword evidence="1" id="KW-0732">Signal</keyword>
<dbReference type="RefSeq" id="WP_169527580.1">
    <property type="nucleotide sequence ID" value="NZ_JAAMPU010000106.1"/>
</dbReference>
<dbReference type="Gene3D" id="3.90.930.1">
    <property type="match status" value="1"/>
</dbReference>
<evidence type="ECO:0000313" key="2">
    <source>
        <dbReference type="EMBL" id="NMH28468.1"/>
    </source>
</evidence>
<dbReference type="EMBL" id="JAAMPU010000106">
    <property type="protein sequence ID" value="NMH28468.1"/>
    <property type="molecule type" value="Genomic_DNA"/>
</dbReference>
<feature type="signal peptide" evidence="1">
    <location>
        <begin position="1"/>
        <end position="19"/>
    </location>
</feature>
<evidence type="ECO:0008006" key="4">
    <source>
        <dbReference type="Google" id="ProtNLM"/>
    </source>
</evidence>
<proteinExistence type="predicted"/>
<protein>
    <recommendedName>
        <fullName evidence="4">Toxin-antitoxin system YwqK family antitoxin</fullName>
    </recommendedName>
</protein>
<evidence type="ECO:0000256" key="1">
    <source>
        <dbReference type="SAM" id="SignalP"/>
    </source>
</evidence>
<dbReference type="SUPFAM" id="SSF82185">
    <property type="entry name" value="Histone H3 K4-specific methyltransferase SET7/9 N-terminal domain"/>
    <property type="match status" value="1"/>
</dbReference>
<keyword evidence="3" id="KW-1185">Reference proteome</keyword>
<dbReference type="Proteomes" id="UP000712080">
    <property type="component" value="Unassembled WGS sequence"/>
</dbReference>
<accession>A0A972JIN7</accession>
<dbReference type="AlphaFoldDB" id="A0A972JIN7"/>
<sequence>MGVRLVTVLFLALSFISCATNRTKNGKRIGLWIEKDTVAGQIQITRGRYKDGLEKNTWKTYLDGKLVKREVYRDSICHVFHFYPDGSVSREGYTRIANEGVFTHWFYFGDWYSYDTDGKLVSVDTYYQGELVGEKDAAP</sequence>
<evidence type="ECO:0000313" key="3">
    <source>
        <dbReference type="Proteomes" id="UP000712080"/>
    </source>
</evidence>